<dbReference type="PANTHER" id="PTHR34512">
    <property type="entry name" value="CELL SURFACE PROTEIN"/>
    <property type="match status" value="1"/>
</dbReference>
<feature type="chain" id="PRO_5012206323" evidence="2">
    <location>
        <begin position="19"/>
        <end position="393"/>
    </location>
</feature>
<name>A0A1M5MA82_9FLAO</name>
<dbReference type="Proteomes" id="UP000184516">
    <property type="component" value="Unassembled WGS sequence"/>
</dbReference>
<feature type="signal peptide" evidence="2">
    <location>
        <begin position="1"/>
        <end position="18"/>
    </location>
</feature>
<dbReference type="Pfam" id="PF13360">
    <property type="entry name" value="PQQ_2"/>
    <property type="match status" value="1"/>
</dbReference>
<dbReference type="InterPro" id="IPR015943">
    <property type="entry name" value="WD40/YVTN_repeat-like_dom_sf"/>
</dbReference>
<dbReference type="InterPro" id="IPR018391">
    <property type="entry name" value="PQQ_b-propeller_rpt"/>
</dbReference>
<keyword evidence="2" id="KW-0732">Signal</keyword>
<evidence type="ECO:0000313" key="4">
    <source>
        <dbReference type="EMBL" id="SHG73593.1"/>
    </source>
</evidence>
<evidence type="ECO:0000256" key="2">
    <source>
        <dbReference type="SAM" id="SignalP"/>
    </source>
</evidence>
<dbReference type="AlphaFoldDB" id="A0A1M5MA82"/>
<dbReference type="PANTHER" id="PTHR34512:SF30">
    <property type="entry name" value="OUTER MEMBRANE PROTEIN ASSEMBLY FACTOR BAMB"/>
    <property type="match status" value="1"/>
</dbReference>
<gene>
    <name evidence="4" type="ORF">SAMN05443549_10677</name>
</gene>
<evidence type="ECO:0000256" key="1">
    <source>
        <dbReference type="SAM" id="MobiDB-lite"/>
    </source>
</evidence>
<dbReference type="STRING" id="468056.SAMN05443549_10677"/>
<keyword evidence="5" id="KW-1185">Reference proteome</keyword>
<sequence length="393" mass="45845">MSKFCFLMALFISSIAWSQTEFFNSKINFSENELNGFYSSISVDSTRIYFNANDYTVYAYDKKSGELNWSYYLSYKTNNPPIPYRNSLFVGKHSSQYHDECVQLNSQTGDTIQTLTIQSIDTKPVFRDNIMYCTAIDAGFGGAVMAYDLKKNSVIWEKFIAHGVSKQPYYLQDKIIANAEDDNWFELDYNGKLLDTTCKNKVDIFVEDIKCVRNFKYLIHNQKEVHGNYFDEDEKVKLKYTKDKTIVLGENKMLVINNRNKTEKEIKLDEVLSLPEDQLGIYIEIFKAEENTVWFFYRNNLVNYDFKNDKLLRKVDLSSWNPHQIILENRTIWLISKNDGKLYGLDFEPDKKTADTIEAKARMEREINNPKPADPKKIEAAKAAQEKMKNKAN</sequence>
<dbReference type="EMBL" id="FQWB01000006">
    <property type="protein sequence ID" value="SHG73593.1"/>
    <property type="molecule type" value="Genomic_DNA"/>
</dbReference>
<dbReference type="InterPro" id="IPR002372">
    <property type="entry name" value="PQQ_rpt_dom"/>
</dbReference>
<reference evidence="5" key="1">
    <citation type="submission" date="2016-11" db="EMBL/GenBank/DDBJ databases">
        <authorList>
            <person name="Varghese N."/>
            <person name="Submissions S."/>
        </authorList>
    </citation>
    <scope>NUCLEOTIDE SEQUENCE [LARGE SCALE GENOMIC DNA]</scope>
    <source>
        <strain evidence="5">DSM 19978</strain>
    </source>
</reference>
<dbReference type="Gene3D" id="2.130.10.10">
    <property type="entry name" value="YVTN repeat-like/Quinoprotein amine dehydrogenase"/>
    <property type="match status" value="1"/>
</dbReference>
<protein>
    <submittedName>
        <fullName evidence="4">PQQ-like domain-containing protein</fullName>
    </submittedName>
</protein>
<organism evidence="4 5">
    <name type="scientific">Flavobacterium fluvii</name>
    <dbReference type="NCBI Taxonomy" id="468056"/>
    <lineage>
        <taxon>Bacteria</taxon>
        <taxon>Pseudomonadati</taxon>
        <taxon>Bacteroidota</taxon>
        <taxon>Flavobacteriia</taxon>
        <taxon>Flavobacteriales</taxon>
        <taxon>Flavobacteriaceae</taxon>
        <taxon>Flavobacterium</taxon>
    </lineage>
</organism>
<dbReference type="OrthoDB" id="1343328at2"/>
<dbReference type="InterPro" id="IPR011047">
    <property type="entry name" value="Quinoprotein_ADH-like_sf"/>
</dbReference>
<dbReference type="SUPFAM" id="SSF50998">
    <property type="entry name" value="Quinoprotein alcohol dehydrogenase-like"/>
    <property type="match status" value="1"/>
</dbReference>
<evidence type="ECO:0000313" key="5">
    <source>
        <dbReference type="Proteomes" id="UP000184516"/>
    </source>
</evidence>
<feature type="domain" description="Pyrrolo-quinoline quinone repeat" evidence="3">
    <location>
        <begin position="37"/>
        <end position="117"/>
    </location>
</feature>
<accession>A0A1M5MA82</accession>
<feature type="region of interest" description="Disordered" evidence="1">
    <location>
        <begin position="365"/>
        <end position="393"/>
    </location>
</feature>
<dbReference type="SMART" id="SM00564">
    <property type="entry name" value="PQQ"/>
    <property type="match status" value="2"/>
</dbReference>
<evidence type="ECO:0000259" key="3">
    <source>
        <dbReference type="Pfam" id="PF13360"/>
    </source>
</evidence>
<proteinExistence type="predicted"/>